<organism evidence="2 4">
    <name type="scientific">Neoehrlichia mikurensis</name>
    <dbReference type="NCBI Taxonomy" id="89586"/>
    <lineage>
        <taxon>Bacteria</taxon>
        <taxon>Pseudomonadati</taxon>
        <taxon>Pseudomonadota</taxon>
        <taxon>Alphaproteobacteria</taxon>
        <taxon>Rickettsiales</taxon>
        <taxon>Anaplasmataceae</taxon>
        <taxon>Candidatus Neoehrlichia</taxon>
    </lineage>
</organism>
<dbReference type="PANTHER" id="PTHR33175">
    <property type="entry name" value="DNA-BINDING PROTEIN HU"/>
    <property type="match status" value="1"/>
</dbReference>
<accession>A0A9Q9F3J1</accession>
<dbReference type="GO" id="GO:0005829">
    <property type="term" value="C:cytosol"/>
    <property type="evidence" value="ECO:0007669"/>
    <property type="project" value="TreeGrafter"/>
</dbReference>
<dbReference type="RefSeq" id="WP_218194195.1">
    <property type="nucleotide sequence ID" value="NZ_CP054597.1"/>
</dbReference>
<dbReference type="AlphaFoldDB" id="A0A9Q9F3J1"/>
<dbReference type="Proteomes" id="UP001059822">
    <property type="component" value="Chromosome"/>
</dbReference>
<dbReference type="EMBL" id="CP089286">
    <property type="protein sequence ID" value="UTO55247.1"/>
    <property type="molecule type" value="Genomic_DNA"/>
</dbReference>
<keyword evidence="5" id="KW-1185">Reference proteome</keyword>
<evidence type="ECO:0000313" key="4">
    <source>
        <dbReference type="Proteomes" id="UP001059822"/>
    </source>
</evidence>
<evidence type="ECO:0000313" key="5">
    <source>
        <dbReference type="Proteomes" id="UP001059985"/>
    </source>
</evidence>
<reference evidence="2" key="1">
    <citation type="journal article" date="2022" name="Microorganisms">
        <title>Assembly and Comparison of Ca. Neoehrlichia mikurensis Genomes.</title>
        <authorList>
            <person name="Azagi T."/>
            <person name="Dirks R.P."/>
            <person name="Yebra-Pimentel E.S."/>
            <person name="Schaap P.J."/>
            <person name="Koehorst J.J."/>
            <person name="Esser H.J."/>
            <person name="Sprong H."/>
        </authorList>
    </citation>
    <scope>NUCLEOTIDE SEQUENCE</scope>
    <source>
        <strain evidence="3">18-2804</strain>
        <strain evidence="2">18-2837</strain>
    </source>
</reference>
<name>A0A9Q9F3J1_9RICK</name>
<dbReference type="EMBL" id="CP089285">
    <property type="protein sequence ID" value="UTO56168.1"/>
    <property type="molecule type" value="Genomic_DNA"/>
</dbReference>
<dbReference type="SMART" id="SM00411">
    <property type="entry name" value="BHL"/>
    <property type="match status" value="1"/>
</dbReference>
<evidence type="ECO:0000313" key="2">
    <source>
        <dbReference type="EMBL" id="UTO55247.1"/>
    </source>
</evidence>
<keyword evidence="2" id="KW-0238">DNA-binding</keyword>
<protein>
    <recommendedName>
        <fullName evidence="1">Histone-like DNA-binding protein</fullName>
    </recommendedName>
</protein>
<evidence type="ECO:0000313" key="3">
    <source>
        <dbReference type="EMBL" id="UTO56168.1"/>
    </source>
</evidence>
<dbReference type="InterPro" id="IPR000119">
    <property type="entry name" value="Hist_DNA-bd"/>
</dbReference>
<dbReference type="GO" id="GO:0030527">
    <property type="term" value="F:structural constituent of chromatin"/>
    <property type="evidence" value="ECO:0007669"/>
    <property type="project" value="InterPro"/>
</dbReference>
<dbReference type="GO" id="GO:0003677">
    <property type="term" value="F:DNA binding"/>
    <property type="evidence" value="ECO:0007669"/>
    <property type="project" value="UniProtKB-KW"/>
</dbReference>
<dbReference type="PANTHER" id="PTHR33175:SF2">
    <property type="entry name" value="INTEGRATION HOST FACTOR SUBUNIT ALPHA"/>
    <property type="match status" value="1"/>
</dbReference>
<evidence type="ECO:0000256" key="1">
    <source>
        <dbReference type="ARBA" id="ARBA00040467"/>
    </source>
</evidence>
<dbReference type="Proteomes" id="UP001059985">
    <property type="component" value="Chromosome"/>
</dbReference>
<dbReference type="Pfam" id="PF00216">
    <property type="entry name" value="Bac_DNA_binding"/>
    <property type="match status" value="1"/>
</dbReference>
<proteinExistence type="predicted"/>
<gene>
    <name evidence="3" type="ORF">LUA81_03550</name>
    <name evidence="2" type="ORF">LUA82_03585</name>
</gene>
<sequence length="91" mass="10311">MSKEMIVRALMLGLNLTKKDSSNAYDIVMSTIKSTLETSQSIRLHNVGTLHVIQCAEKKYHNPKTGDLETLPPKKRVRFRSSKKLLNIINS</sequence>